<reference evidence="3 4" key="1">
    <citation type="submission" date="2016-10" db="EMBL/GenBank/DDBJ databases">
        <authorList>
            <person name="de Groot N.N."/>
        </authorList>
    </citation>
    <scope>NUCLEOTIDE SEQUENCE [LARGE SCALE GENOMIC DNA]</scope>
    <source>
        <strain evidence="3 4">DSM 25186</strain>
    </source>
</reference>
<sequence length="201" mass="22147">MKRFALSFLLVMLVAVAAFAQGYEVGDKARDFSLKNVDGKMVSMKGDSSAKGYILAFTCNSCPFAQAYEQRIIALHQKYAAKGYPVIAINPNDPEKQPKDSFEAMQKVAKSKSYPFAYVMDNTQEIARAYGAVRTPHLFIVKKYGSDYKVEYIGTIDDNANDPAAVNKKYVEDAMNSILAGNPVQVSETKAIGCGIKWKDA</sequence>
<accession>A0A1G9EAK4</accession>
<dbReference type="InterPro" id="IPR000866">
    <property type="entry name" value="AhpC/TSA"/>
</dbReference>
<keyword evidence="1" id="KW-0732">Signal</keyword>
<dbReference type="CDD" id="cd02969">
    <property type="entry name" value="PRX_like1"/>
    <property type="match status" value="1"/>
</dbReference>
<dbReference type="Proteomes" id="UP000198510">
    <property type="component" value="Unassembled WGS sequence"/>
</dbReference>
<dbReference type="PROSITE" id="PS51352">
    <property type="entry name" value="THIOREDOXIN_2"/>
    <property type="match status" value="1"/>
</dbReference>
<evidence type="ECO:0000259" key="2">
    <source>
        <dbReference type="PROSITE" id="PS51352"/>
    </source>
</evidence>
<evidence type="ECO:0000313" key="3">
    <source>
        <dbReference type="EMBL" id="SDK73086.1"/>
    </source>
</evidence>
<feature type="signal peptide" evidence="1">
    <location>
        <begin position="1"/>
        <end position="20"/>
    </location>
</feature>
<dbReference type="EMBL" id="FNFO01000003">
    <property type="protein sequence ID" value="SDK73086.1"/>
    <property type="molecule type" value="Genomic_DNA"/>
</dbReference>
<evidence type="ECO:0000256" key="1">
    <source>
        <dbReference type="SAM" id="SignalP"/>
    </source>
</evidence>
<organism evidence="3 4">
    <name type="scientific">Catalinimonas alkaloidigena</name>
    <dbReference type="NCBI Taxonomy" id="1075417"/>
    <lineage>
        <taxon>Bacteria</taxon>
        <taxon>Pseudomonadati</taxon>
        <taxon>Bacteroidota</taxon>
        <taxon>Cytophagia</taxon>
        <taxon>Cytophagales</taxon>
        <taxon>Catalimonadaceae</taxon>
        <taxon>Catalinimonas</taxon>
    </lineage>
</organism>
<dbReference type="Pfam" id="PF00578">
    <property type="entry name" value="AhpC-TSA"/>
    <property type="match status" value="1"/>
</dbReference>
<evidence type="ECO:0000313" key="4">
    <source>
        <dbReference type="Proteomes" id="UP000198510"/>
    </source>
</evidence>
<name>A0A1G9EAK4_9BACT</name>
<dbReference type="RefSeq" id="WP_089681404.1">
    <property type="nucleotide sequence ID" value="NZ_FNFO01000003.1"/>
</dbReference>
<gene>
    <name evidence="3" type="ORF">SAMN05421823_103401</name>
</gene>
<dbReference type="GO" id="GO:0016491">
    <property type="term" value="F:oxidoreductase activity"/>
    <property type="evidence" value="ECO:0007669"/>
    <property type="project" value="InterPro"/>
</dbReference>
<keyword evidence="4" id="KW-1185">Reference proteome</keyword>
<dbReference type="InterPro" id="IPR036249">
    <property type="entry name" value="Thioredoxin-like_sf"/>
</dbReference>
<dbReference type="AlphaFoldDB" id="A0A1G9EAK4"/>
<feature type="domain" description="Thioredoxin" evidence="2">
    <location>
        <begin position="23"/>
        <end position="180"/>
    </location>
</feature>
<dbReference type="InterPro" id="IPR047262">
    <property type="entry name" value="PRX-like1"/>
</dbReference>
<dbReference type="PANTHER" id="PTHR43640">
    <property type="entry name" value="OS07G0260300 PROTEIN"/>
    <property type="match status" value="1"/>
</dbReference>
<dbReference type="GO" id="GO:0016209">
    <property type="term" value="F:antioxidant activity"/>
    <property type="evidence" value="ECO:0007669"/>
    <property type="project" value="InterPro"/>
</dbReference>
<dbReference type="PANTHER" id="PTHR43640:SF1">
    <property type="entry name" value="THIOREDOXIN-DEPENDENT PEROXIREDOXIN"/>
    <property type="match status" value="1"/>
</dbReference>
<dbReference type="STRING" id="1075417.SAMN05421823_103401"/>
<dbReference type="SUPFAM" id="SSF52833">
    <property type="entry name" value="Thioredoxin-like"/>
    <property type="match status" value="1"/>
</dbReference>
<dbReference type="OrthoDB" id="9809746at2"/>
<protein>
    <submittedName>
        <fullName evidence="3">Peroxiredoxin</fullName>
    </submittedName>
</protein>
<dbReference type="Gene3D" id="3.40.30.10">
    <property type="entry name" value="Glutaredoxin"/>
    <property type="match status" value="1"/>
</dbReference>
<feature type="chain" id="PRO_5011592106" evidence="1">
    <location>
        <begin position="21"/>
        <end position="201"/>
    </location>
</feature>
<proteinExistence type="predicted"/>
<dbReference type="InterPro" id="IPR013766">
    <property type="entry name" value="Thioredoxin_domain"/>
</dbReference>